<dbReference type="InterPro" id="IPR015816">
    <property type="entry name" value="Vitellinogen_b-sht_N"/>
</dbReference>
<evidence type="ECO:0000256" key="6">
    <source>
        <dbReference type="SAM" id="MobiDB-lite"/>
    </source>
</evidence>
<feature type="region of interest" description="Disordered" evidence="6">
    <location>
        <begin position="2910"/>
        <end position="2934"/>
    </location>
</feature>
<comment type="caution">
    <text evidence="5">Lacks conserved residue(s) required for the propagation of feature annotation.</text>
</comment>
<dbReference type="OrthoDB" id="160294at2759"/>
<dbReference type="SUPFAM" id="SSF56968">
    <property type="entry name" value="Lipovitellin-phosvitin complex, beta-sheet shell regions"/>
    <property type="match status" value="4"/>
</dbReference>
<dbReference type="InterPro" id="IPR001846">
    <property type="entry name" value="VWF_type-D"/>
</dbReference>
<dbReference type="Gene3D" id="2.30.230.10">
    <property type="entry name" value="Lipovitellin, beta-sheet shell regions, chain A"/>
    <property type="match status" value="2"/>
</dbReference>
<evidence type="ECO:0000256" key="3">
    <source>
        <dbReference type="ARBA" id="ARBA00023157"/>
    </source>
</evidence>
<dbReference type="InterPro" id="IPR015255">
    <property type="entry name" value="Vitellinogen_open_b-sht"/>
</dbReference>
<feature type="domain" description="Vitellogenin" evidence="8">
    <location>
        <begin position="1291"/>
        <end position="1941"/>
    </location>
</feature>
<dbReference type="SMART" id="SM00638">
    <property type="entry name" value="LPD_N"/>
    <property type="match status" value="2"/>
</dbReference>
<dbReference type="PANTHER" id="PTHR23345">
    <property type="entry name" value="VITELLOGENIN-RELATED"/>
    <property type="match status" value="1"/>
</dbReference>
<dbReference type="PROSITE" id="PS51233">
    <property type="entry name" value="VWFD"/>
    <property type="match status" value="1"/>
</dbReference>
<sequence>MWSQLLICCLVGFAFANNSNPAWKDNTEYSYIVRGRTLASLNEVSNQYTGILLKAKLTIIPQSNGKLYAKISESQYGQIHSELANGWNTYIPDSQVGYKQLPLTEKYFEIVMEEGVIRDLIVSKEVSNWEANIIRSIVSQFQLDTNAKNLIPSHVNALPEGQQNNAVFKTMEDTINGQSETLYDIHALPEYVLQSKPWLAPKHELRGEGEVIEIVKSKNFTNSKQRPSFYYGLSGMDQWEPTTNQMGEFFTRTSNSRAVVTGTLKRYTVQNSYTVNKIVMSPTLNDDKKGSVVSMLNVTLQEVRPQSEKPQEVSQPINLGDLVYRFNKPYSTNQVRGEYRGQENTNQGMQRSSEEMYVAHPRLFRRSVEEQLRSEEQYQKQERYMEQYWNEQQQQEQPKMDKAPQTPLLPFTIGYKGQSIKTEQGFNVVEKVEKLCQEIGQYVQQPETILEKFVLDKFTILTQLVRIMNADELQKVSQKVYSQEQHGQKYAAWIAFRDAVAQAGTGPAFLTIEKWIQTDKIQSQEAAVVISTMARVVREPTVEYIRKFFELIKSEKIQSQDQLLRNSVHLSFGNLLRRVYVEKRESHNAFPVHVYGKFYNHEGKTYMRQTIIPYYRQQLEQAISQSKTEQIHMYIRTLGNIADREILSVFEPYMEGQKQCSQFQRLMMVVSLDKLTYGHPELARSVLYKIYQNAGESQEIRVAAVYQLMRTSPPTDMLQRMAQATHFDEHDDVNAAVKSSIETAAQLKGEQYKNLRSSARAAKPLLTKKNFGLRQSQNYLRSYVLDEMKVGYKQVVQTIIGQGSFIPKSVKYSLRSTLAGLHRQLVNMQYMVSSIDELTNVLMKQTEFYKQAKEQTQNTEQQWSSQQVAGLLKLKMDEKDQLEGSLNIELGNIQQILSFDNRTIERLPEIISVLEQGLKQGKQFHYLKFVDNGEFTMAFPTEMGFPFVYTYNTPVLSHFHGKIEAQIKPESLIEGKFQIPETVSIKSEIRATLHGKVQGHISFVAPFEHQQYVAGYDKVFLAHVPLRTKIDVDVKKMQVHAEFEPLNEQQGKQQVMHYSTLPFTTKADLLKAEPFLARPTTQVISQKLNQGMEYVFGKKEIGMALRVECQHEQRRNNLWWLTKLMESKDPLALLKIVKFGAIERSQLNVFYLPQESTTRKVAIKLGYQQDYKTQGSDESNDSKFDDLAHVAQTSSESFARQQDFAKKVSAGIKSVHTKVVDAQIEFQGQQTMKYTVTGAVAKSNVDQKSRFLVLVKSENQMKPFELAIAGRSLIPNTNGLDLTESLRVEPQVNTQVKIAFGENLQQSASKIHADIELRRSESRKQYLLEEPMYHECKREGEVIEIVKSKNFTNSKQRPSFYYGLSGMDQWEPTTNQMGEFFTRTSNSRAVVTGTLKRYTVQNSYTVNKIVMSPTLNDDKKGSVVSMLNVTLQEVRPQSEKPQEVSQPINLGDLVYRFNKPYSTNQVRGEYRGQENTNQGMQRSSEEMYVAHPRLFRRSVEEQLRSEEQYQKQERYMEQYWNEQQQQEQPKMDKAPQTPLLPFTIGYKGQSIKTEQGFNVVEKVEKLCQEIGQYVQQPETILEKFVLDKFTILTQLVRIMNADELQKVSQKVYSQEQHGQKYAAWIAFRDAVAQAGTGPAFLTIEKWIQTDKIQSQEAAVVISTMARVVREPTVEYIRKFFELIKSEKIQSQDQLLRSSVHLSFGNLLRRVYVEKRESHNAFPVHVYGKFYNHEGKTYMRQTIIPYYRQQLEQAISQSKTEQIHMYIRTLGNIADREILSVFEPYMEGQKQCSQFQRLMMVVSLDKLTYGHPELARSVLYKIYQNAGESQEIRVAAVYQLMRTSPPTDMLQRMAQATHFDEHDDVNAAVKSSIETAAQLKGEQYKNLRSSARAAKPLLTKKNFGLRQSQNYLRSYVLDEMKVGYKQVVQTIIGQGSFIPKSVKYSLRSTLAGLHRQLVNMQYMVSSIDELTNVVMKQTEFYKQAKEQTQNTEQQWSSQQVAGLLKLKMDEKDQLEGSLNIELGNIQQILSFDNRTIERLPEIISVLEQGLKQGKQFHYLKFVDNGEFTMAFPTEMGFPFVYTYNTPVLSHFHGKIEAQIKPESLIEGKFQIPETVSIKSEIRATLHGKVQGHISFVAPFEHQQYVAGYDKVFLAHVPLRTKIDVDVQKMQVHAEFEPLNEQQGKQQVMHYSTLPFTTKADLLKAEPFLARPTTQVISQKLNQGMEYVFGKKEIGMALRVECQHEQRRNNLWWLTKLMESKDPLALLQIVKFGAIERSQLNVFYLPQESTTRKVAIKLGYQQDYKTQGSDESNASQFDDLAHVAQTSSESFARQQDFVKKVSAGIKSVHTKVVDAQIEFQGQQTMKYTVTGAVAKSNVDQKSRFLVLVKSENQMKPFELAIAGRSLIPNTNGLDLTESLRVEPQVNTQVKIAFGENLQQSASKIHADIELRRSESRKQYLLEEPMYHECKRQMQEGNHQLPACANMTIRANKLDDIQVKIQHENMRPEYTRAIQHVYNALRYQMTVLPHIEIQKSQQQDKQIRLRARFAPNLRAINVTLQDGQEEITLKNIKVDELMADVFVAHPVFHIKSRLVGKMLGYQNYRPYCVIDQTEANTYSNRTYSIRSLPTQWTVMMQYVPEKARQHQQPHINGQEQLKHQLGNYLVLVRQNKENPKQKDVKITFNEPRTQGKILDITLQPAQNGQLSGVNPKAKVFVGQQQVQINGQQSHDIQGDLVQIYALPNGEVKIEVHGKFYAIYDGERVKLTLLDGQFRDQIRGLCGQFNEQKPTDFQTPDNCIIREEQEFVQSWNAEQPQKQQRQHCYRQEVLYANVISKQDLGHGQEHQNQHQHSGDMCTKYQTRYVEQNGEICFTIRPMPVCNCQQRGTITKNVAVHCVKQSNVANLWKSQIQKGASPDFGSKTETRKIQMELPRQCSQ</sequence>
<evidence type="ECO:0008006" key="12">
    <source>
        <dbReference type="Google" id="ProtNLM"/>
    </source>
</evidence>
<protein>
    <recommendedName>
        <fullName evidence="12">Vitellogenin</fullName>
    </recommendedName>
</protein>
<evidence type="ECO:0000256" key="7">
    <source>
        <dbReference type="SAM" id="SignalP"/>
    </source>
</evidence>
<dbReference type="Pfam" id="PF00094">
    <property type="entry name" value="VWD"/>
    <property type="match status" value="1"/>
</dbReference>
<dbReference type="FunFam" id="1.25.10.20:FF:000003">
    <property type="entry name" value="Vitellogenin C"/>
    <property type="match status" value="2"/>
</dbReference>
<name>A0A9P0BFF9_BRAAE</name>
<evidence type="ECO:0000256" key="4">
    <source>
        <dbReference type="ARBA" id="ARBA00023180"/>
    </source>
</evidence>
<feature type="signal peptide" evidence="7">
    <location>
        <begin position="1"/>
        <end position="16"/>
    </location>
</feature>
<organism evidence="10 11">
    <name type="scientific">Brassicogethes aeneus</name>
    <name type="common">Rape pollen beetle</name>
    <name type="synonym">Meligethes aeneus</name>
    <dbReference type="NCBI Taxonomy" id="1431903"/>
    <lineage>
        <taxon>Eukaryota</taxon>
        <taxon>Metazoa</taxon>
        <taxon>Ecdysozoa</taxon>
        <taxon>Arthropoda</taxon>
        <taxon>Hexapoda</taxon>
        <taxon>Insecta</taxon>
        <taxon>Pterygota</taxon>
        <taxon>Neoptera</taxon>
        <taxon>Endopterygota</taxon>
        <taxon>Coleoptera</taxon>
        <taxon>Polyphaga</taxon>
        <taxon>Cucujiformia</taxon>
        <taxon>Nitidulidae</taxon>
        <taxon>Meligethinae</taxon>
        <taxon>Brassicogethes</taxon>
    </lineage>
</organism>
<gene>
    <name evidence="10" type="ORF">MELIAE_LOCUS11265</name>
</gene>
<reference evidence="10" key="1">
    <citation type="submission" date="2021-12" db="EMBL/GenBank/DDBJ databases">
        <authorList>
            <person name="King R."/>
        </authorList>
    </citation>
    <scope>NUCLEOTIDE SEQUENCE</scope>
</reference>
<dbReference type="SMART" id="SM01169">
    <property type="entry name" value="DUF1943"/>
    <property type="match status" value="2"/>
</dbReference>
<dbReference type="Proteomes" id="UP001154078">
    <property type="component" value="Chromosome 8"/>
</dbReference>
<evidence type="ECO:0000313" key="11">
    <source>
        <dbReference type="Proteomes" id="UP001154078"/>
    </source>
</evidence>
<keyword evidence="2" id="KW-0758">Storage protein</keyword>
<keyword evidence="11" id="KW-1185">Reference proteome</keyword>
<dbReference type="GO" id="GO:0045735">
    <property type="term" value="F:nutrient reservoir activity"/>
    <property type="evidence" value="ECO:0007669"/>
    <property type="project" value="UniProtKB-KW"/>
</dbReference>
<dbReference type="InterPro" id="IPR050733">
    <property type="entry name" value="Vitellogenin/Apolipophorin"/>
</dbReference>
<evidence type="ECO:0000313" key="10">
    <source>
        <dbReference type="EMBL" id="CAH0562014.1"/>
    </source>
</evidence>
<evidence type="ECO:0000256" key="5">
    <source>
        <dbReference type="PROSITE-ProRule" id="PRU00557"/>
    </source>
</evidence>
<feature type="chain" id="PRO_5040488267" description="Vitellogenin" evidence="7">
    <location>
        <begin position="17"/>
        <end position="2934"/>
    </location>
</feature>
<feature type="domain" description="Vitellogenin" evidence="8">
    <location>
        <begin position="23"/>
        <end position="810"/>
    </location>
</feature>
<dbReference type="Pfam" id="PF01347">
    <property type="entry name" value="Vitellogenin_N"/>
    <property type="match status" value="2"/>
</dbReference>
<dbReference type="Gene3D" id="1.25.10.20">
    <property type="entry name" value="Vitellinogen, superhelical"/>
    <property type="match status" value="2"/>
</dbReference>
<dbReference type="GO" id="GO:0005319">
    <property type="term" value="F:lipid transporter activity"/>
    <property type="evidence" value="ECO:0007669"/>
    <property type="project" value="InterPro"/>
</dbReference>
<dbReference type="Gene3D" id="2.20.80.10">
    <property type="entry name" value="Lipovitellin-phosvitin complex, chain A, domain 4"/>
    <property type="match status" value="2"/>
</dbReference>
<keyword evidence="1 7" id="KW-0732">Signal</keyword>
<evidence type="ECO:0000259" key="8">
    <source>
        <dbReference type="PROSITE" id="PS51211"/>
    </source>
</evidence>
<dbReference type="PANTHER" id="PTHR23345:SF15">
    <property type="entry name" value="VITELLOGENIN 1-RELATED"/>
    <property type="match status" value="1"/>
</dbReference>
<dbReference type="SMART" id="SM00216">
    <property type="entry name" value="VWD"/>
    <property type="match status" value="1"/>
</dbReference>
<evidence type="ECO:0000256" key="1">
    <source>
        <dbReference type="ARBA" id="ARBA00022729"/>
    </source>
</evidence>
<accession>A0A9P0BFF9</accession>
<keyword evidence="4" id="KW-0325">Glycoprotein</keyword>
<feature type="domain" description="VWFD" evidence="9">
    <location>
        <begin position="2603"/>
        <end position="2816"/>
    </location>
</feature>
<evidence type="ECO:0000256" key="2">
    <source>
        <dbReference type="ARBA" id="ARBA00022761"/>
    </source>
</evidence>
<evidence type="ECO:0000259" key="9">
    <source>
        <dbReference type="PROSITE" id="PS51233"/>
    </source>
</evidence>
<dbReference type="FunFam" id="2.30.230.10:FF:000008">
    <property type="entry name" value="Vitellogenin-like Protein"/>
    <property type="match status" value="1"/>
</dbReference>
<dbReference type="SUPFAM" id="SSF48431">
    <property type="entry name" value="Lipovitellin-phosvitin complex, superhelical domain"/>
    <property type="match status" value="2"/>
</dbReference>
<dbReference type="InterPro" id="IPR011030">
    <property type="entry name" value="Lipovitellin_superhlx_dom"/>
</dbReference>
<dbReference type="PROSITE" id="PS51211">
    <property type="entry name" value="VITELLOGENIN"/>
    <property type="match status" value="2"/>
</dbReference>
<dbReference type="EMBL" id="OV121139">
    <property type="protein sequence ID" value="CAH0562014.1"/>
    <property type="molecule type" value="Genomic_DNA"/>
</dbReference>
<keyword evidence="3" id="KW-1015">Disulfide bond</keyword>
<dbReference type="InterPro" id="IPR001747">
    <property type="entry name" value="Vitellogenin_N"/>
</dbReference>
<dbReference type="InterPro" id="IPR015819">
    <property type="entry name" value="Lipid_transp_b-sht_shell"/>
</dbReference>
<dbReference type="Pfam" id="PF09172">
    <property type="entry name" value="Vit_open_b-sht"/>
    <property type="match status" value="2"/>
</dbReference>
<proteinExistence type="predicted"/>